<dbReference type="GO" id="GO:0005882">
    <property type="term" value="C:intermediate filament"/>
    <property type="evidence" value="ECO:0007669"/>
    <property type="project" value="UniProtKB-KW"/>
</dbReference>
<evidence type="ECO:0000256" key="2">
    <source>
        <dbReference type="ARBA" id="ARBA00023054"/>
    </source>
</evidence>
<evidence type="ECO:0000256" key="3">
    <source>
        <dbReference type="SAM" id="Coils"/>
    </source>
</evidence>
<dbReference type="Proteomes" id="UP001488838">
    <property type="component" value="Unassembled WGS sequence"/>
</dbReference>
<sequence>LPLSLVPVRKVTSFSAVKFCDCKNKGKIKKEKKLNHEERTSDHRGALTSVKGNVDNMSFTTSSTTFSTNYPSLGSVPTPSQRVQPASSLASVYAASGVAPWGLLADIRAQNVELAQKNREELGKYWSQQIEESTTVRDAETTLTDLRRTLQALEIDLDAMKNQNISLENSLRDMEA</sequence>
<evidence type="ECO:0000313" key="6">
    <source>
        <dbReference type="Proteomes" id="UP001488838"/>
    </source>
</evidence>
<keyword evidence="2 3" id="KW-0175">Coiled coil</keyword>
<accession>A0AAW0HFG8</accession>
<reference evidence="5 6" key="1">
    <citation type="journal article" date="2023" name="bioRxiv">
        <title>Conserved and derived expression patterns and positive selection on dental genes reveal complex evolutionary context of ever-growing rodent molars.</title>
        <authorList>
            <person name="Calamari Z.T."/>
            <person name="Song A."/>
            <person name="Cohen E."/>
            <person name="Akter M."/>
            <person name="Roy R.D."/>
            <person name="Hallikas O."/>
            <person name="Christensen M.M."/>
            <person name="Li P."/>
            <person name="Marangoni P."/>
            <person name="Jernvall J."/>
            <person name="Klein O.D."/>
        </authorList>
    </citation>
    <scope>NUCLEOTIDE SEQUENCE [LARGE SCALE GENOMIC DNA]</scope>
    <source>
        <strain evidence="5">V071</strain>
    </source>
</reference>
<dbReference type="EMBL" id="JBBHLL010000562">
    <property type="protein sequence ID" value="KAK7800241.1"/>
    <property type="molecule type" value="Genomic_DNA"/>
</dbReference>
<evidence type="ECO:0000256" key="1">
    <source>
        <dbReference type="ARBA" id="ARBA00022754"/>
    </source>
</evidence>
<gene>
    <name evidence="5" type="ORF">U0070_006482</name>
</gene>
<feature type="non-terminal residue" evidence="5">
    <location>
        <position position="1"/>
    </location>
</feature>
<dbReference type="AlphaFoldDB" id="A0AAW0HFG8"/>
<dbReference type="Pfam" id="PF00038">
    <property type="entry name" value="Filament"/>
    <property type="match status" value="1"/>
</dbReference>
<name>A0AAW0HFG8_MYOGA</name>
<feature type="coiled-coil region" evidence="3">
    <location>
        <begin position="136"/>
        <end position="170"/>
    </location>
</feature>
<evidence type="ECO:0000313" key="5">
    <source>
        <dbReference type="EMBL" id="KAK7800241.1"/>
    </source>
</evidence>
<keyword evidence="6" id="KW-1185">Reference proteome</keyword>
<protein>
    <recommendedName>
        <fullName evidence="4">IF rod domain-containing protein</fullName>
    </recommendedName>
</protein>
<dbReference type="InterPro" id="IPR039008">
    <property type="entry name" value="IF_rod_dom"/>
</dbReference>
<dbReference type="Gene3D" id="1.20.5.500">
    <property type="entry name" value="Single helix bin"/>
    <property type="match status" value="1"/>
</dbReference>
<feature type="domain" description="IF rod" evidence="4">
    <location>
        <begin position="102"/>
        <end position="175"/>
    </location>
</feature>
<organism evidence="5 6">
    <name type="scientific">Myodes glareolus</name>
    <name type="common">Bank vole</name>
    <name type="synonym">Clethrionomys glareolus</name>
    <dbReference type="NCBI Taxonomy" id="447135"/>
    <lineage>
        <taxon>Eukaryota</taxon>
        <taxon>Metazoa</taxon>
        <taxon>Chordata</taxon>
        <taxon>Craniata</taxon>
        <taxon>Vertebrata</taxon>
        <taxon>Euteleostomi</taxon>
        <taxon>Mammalia</taxon>
        <taxon>Eutheria</taxon>
        <taxon>Euarchontoglires</taxon>
        <taxon>Glires</taxon>
        <taxon>Rodentia</taxon>
        <taxon>Myomorpha</taxon>
        <taxon>Muroidea</taxon>
        <taxon>Cricetidae</taxon>
        <taxon>Arvicolinae</taxon>
        <taxon>Myodes</taxon>
    </lineage>
</organism>
<keyword evidence="1" id="KW-0403">Intermediate filament</keyword>
<comment type="caution">
    <text evidence="5">The sequence shown here is derived from an EMBL/GenBank/DDBJ whole genome shotgun (WGS) entry which is preliminary data.</text>
</comment>
<evidence type="ECO:0000259" key="4">
    <source>
        <dbReference type="Pfam" id="PF00038"/>
    </source>
</evidence>
<proteinExistence type="predicted"/>